<proteinExistence type="inferred from homology"/>
<evidence type="ECO:0000256" key="4">
    <source>
        <dbReference type="ARBA" id="ARBA00023004"/>
    </source>
</evidence>
<evidence type="ECO:0000256" key="7">
    <source>
        <dbReference type="SAM" id="Phobius"/>
    </source>
</evidence>
<feature type="transmembrane region" description="Helical" evidence="7">
    <location>
        <begin position="210"/>
        <end position="231"/>
    </location>
</feature>
<dbReference type="InterPro" id="IPR017972">
    <property type="entry name" value="Cyt_P450_CS"/>
</dbReference>
<dbReference type="Proteomes" id="UP001296104">
    <property type="component" value="Unassembled WGS sequence"/>
</dbReference>
<dbReference type="InterPro" id="IPR002403">
    <property type="entry name" value="Cyt_P450_E_grp-IV"/>
</dbReference>
<keyword evidence="9" id="KW-1185">Reference proteome</keyword>
<evidence type="ECO:0000256" key="2">
    <source>
        <dbReference type="ARBA" id="ARBA00010617"/>
    </source>
</evidence>
<reference evidence="8" key="1">
    <citation type="submission" date="2023-11" db="EMBL/GenBank/DDBJ databases">
        <authorList>
            <person name="Alioto T."/>
            <person name="Alioto T."/>
            <person name="Gomez Garrido J."/>
        </authorList>
    </citation>
    <scope>NUCLEOTIDE SEQUENCE</scope>
</reference>
<dbReference type="InterPro" id="IPR036396">
    <property type="entry name" value="Cyt_P450_sf"/>
</dbReference>
<dbReference type="Gene3D" id="1.10.630.10">
    <property type="entry name" value="Cytochrome P450"/>
    <property type="match status" value="1"/>
</dbReference>
<keyword evidence="6" id="KW-0560">Oxidoreductase</keyword>
<keyword evidence="3 5" id="KW-0479">Metal-binding</keyword>
<comment type="cofactor">
    <cofactor evidence="1 5">
        <name>heme</name>
        <dbReference type="ChEBI" id="CHEBI:30413"/>
    </cofactor>
</comment>
<dbReference type="GO" id="GO:0005506">
    <property type="term" value="F:iron ion binding"/>
    <property type="evidence" value="ECO:0007669"/>
    <property type="project" value="InterPro"/>
</dbReference>
<dbReference type="GO" id="GO:0016705">
    <property type="term" value="F:oxidoreductase activity, acting on paired donors, with incorporation or reduction of molecular oxygen"/>
    <property type="evidence" value="ECO:0007669"/>
    <property type="project" value="InterPro"/>
</dbReference>
<dbReference type="PRINTS" id="PR00385">
    <property type="entry name" value="P450"/>
</dbReference>
<protein>
    <submittedName>
        <fullName evidence="8">Cytochrome P450 pisatin demethylase</fullName>
    </submittedName>
</protein>
<keyword evidence="7" id="KW-1133">Transmembrane helix</keyword>
<dbReference type="PRINTS" id="PR00465">
    <property type="entry name" value="EP450IV"/>
</dbReference>
<comment type="caution">
    <text evidence="8">The sequence shown here is derived from an EMBL/GenBank/DDBJ whole genome shotgun (WGS) entry which is preliminary data.</text>
</comment>
<dbReference type="PANTHER" id="PTHR24305">
    <property type="entry name" value="CYTOCHROME P450"/>
    <property type="match status" value="1"/>
</dbReference>
<evidence type="ECO:0000256" key="3">
    <source>
        <dbReference type="ARBA" id="ARBA00022723"/>
    </source>
</evidence>
<evidence type="ECO:0000256" key="6">
    <source>
        <dbReference type="RuleBase" id="RU000461"/>
    </source>
</evidence>
<gene>
    <name evidence="8" type="ORF">LECACI_7A001067</name>
</gene>
<dbReference type="InterPro" id="IPR001128">
    <property type="entry name" value="Cyt_P450"/>
</dbReference>
<evidence type="ECO:0000256" key="1">
    <source>
        <dbReference type="ARBA" id="ARBA00001971"/>
    </source>
</evidence>
<dbReference type="PANTHER" id="PTHR24305:SF190">
    <property type="entry name" value="P450, PUTATIVE (EUROFUNG)-RELATED"/>
    <property type="match status" value="1"/>
</dbReference>
<dbReference type="GO" id="GO:0004497">
    <property type="term" value="F:monooxygenase activity"/>
    <property type="evidence" value="ECO:0007669"/>
    <property type="project" value="UniProtKB-KW"/>
</dbReference>
<dbReference type="SUPFAM" id="SSF48264">
    <property type="entry name" value="Cytochrome P450"/>
    <property type="match status" value="1"/>
</dbReference>
<dbReference type="Pfam" id="PF00067">
    <property type="entry name" value="p450"/>
    <property type="match status" value="1"/>
</dbReference>
<keyword evidence="7" id="KW-0812">Transmembrane</keyword>
<dbReference type="PROSITE" id="PS00086">
    <property type="entry name" value="CYTOCHROME_P450"/>
    <property type="match status" value="1"/>
</dbReference>
<sequence length="493" mass="55732">MLTYYIVSAALVLWVIVGVVRYVVRCLSFPSAPGSPWARWTKIWYIQKVWQGHFEEWDIKTHDSGARKVVRLAPNMYSIDDPESAMAIYGVASTMPKSKWYDAWGDPSVPNHNLFSTTDRTVHAAMRRRVANMYSLSTIKSYEPGVDNCIRILIKCFDEFAETGKVFDPQHWMQCYAFDVIGEITFGHRVGFLESGGEDIDDIMKGVDALLYFSTLSGLSVALLPILFILYGNPNRAIAAFTRRLHEKAGKEGPQNEGEKDTDGTFAAKLAKLRGKDLPEVEAARLENATLLTNVAAGSDTTSISLTGTLYYLFKTDGVQERMLSEIHSKQTSSDEVIGFEQTQQMPYLQMVMKEALRLHSAVGLPMWRDVVDNGITLAGTFFPPGCTVGINPWVAHQNKTVFGPEADKFIPERWDPQNTAPEQLTRMENYYLPFGAGSRTCIGKHISHLEMAKVIPELVKRYEFEFLKEGYECANTWFVKQKEIMVKVKRRQ</sequence>
<keyword evidence="5 6" id="KW-0349">Heme</keyword>
<accession>A0AAI8YSA3</accession>
<keyword evidence="4 5" id="KW-0408">Iron</keyword>
<comment type="similarity">
    <text evidence="2 6">Belongs to the cytochrome P450 family.</text>
</comment>
<name>A0AAI8YSA3_9PEZI</name>
<feature type="transmembrane region" description="Helical" evidence="7">
    <location>
        <begin position="6"/>
        <end position="24"/>
    </location>
</feature>
<dbReference type="CDD" id="cd11060">
    <property type="entry name" value="CYP57A1-like"/>
    <property type="match status" value="1"/>
</dbReference>
<evidence type="ECO:0000256" key="5">
    <source>
        <dbReference type="PIRSR" id="PIRSR602403-1"/>
    </source>
</evidence>
<dbReference type="AlphaFoldDB" id="A0AAI8YSA3"/>
<keyword evidence="7" id="KW-0472">Membrane</keyword>
<feature type="binding site" description="axial binding residue" evidence="5">
    <location>
        <position position="442"/>
    </location>
    <ligand>
        <name>heme</name>
        <dbReference type="ChEBI" id="CHEBI:30413"/>
    </ligand>
    <ligandPart>
        <name>Fe</name>
        <dbReference type="ChEBI" id="CHEBI:18248"/>
    </ligandPart>
</feature>
<evidence type="ECO:0000313" key="8">
    <source>
        <dbReference type="EMBL" id="CAK3813726.1"/>
    </source>
</evidence>
<evidence type="ECO:0000313" key="9">
    <source>
        <dbReference type="Proteomes" id="UP001296104"/>
    </source>
</evidence>
<dbReference type="EMBL" id="CAVMBE010000004">
    <property type="protein sequence ID" value="CAK3813726.1"/>
    <property type="molecule type" value="Genomic_DNA"/>
</dbReference>
<dbReference type="GO" id="GO:0020037">
    <property type="term" value="F:heme binding"/>
    <property type="evidence" value="ECO:0007669"/>
    <property type="project" value="InterPro"/>
</dbReference>
<organism evidence="8 9">
    <name type="scientific">Lecanosticta acicola</name>
    <dbReference type="NCBI Taxonomy" id="111012"/>
    <lineage>
        <taxon>Eukaryota</taxon>
        <taxon>Fungi</taxon>
        <taxon>Dikarya</taxon>
        <taxon>Ascomycota</taxon>
        <taxon>Pezizomycotina</taxon>
        <taxon>Dothideomycetes</taxon>
        <taxon>Dothideomycetidae</taxon>
        <taxon>Mycosphaerellales</taxon>
        <taxon>Mycosphaerellaceae</taxon>
        <taxon>Lecanosticta</taxon>
    </lineage>
</organism>
<keyword evidence="6" id="KW-0503">Monooxygenase</keyword>
<dbReference type="InterPro" id="IPR050121">
    <property type="entry name" value="Cytochrome_P450_monoxygenase"/>
</dbReference>